<dbReference type="Proteomes" id="UP000542742">
    <property type="component" value="Unassembled WGS sequence"/>
</dbReference>
<reference evidence="1 2" key="1">
    <citation type="submission" date="2020-08" db="EMBL/GenBank/DDBJ databases">
        <title>Sequencing the genomes of 1000 actinobacteria strains.</title>
        <authorList>
            <person name="Klenk H.-P."/>
        </authorList>
    </citation>
    <scope>NUCLEOTIDE SEQUENCE [LARGE SCALE GENOMIC DNA]</scope>
    <source>
        <strain evidence="1 2">DSM 45518</strain>
    </source>
</reference>
<keyword evidence="2" id="KW-1185">Reference proteome</keyword>
<gene>
    <name evidence="1" type="ORF">BKA14_004762</name>
</gene>
<dbReference type="EMBL" id="JACHMF010000001">
    <property type="protein sequence ID" value="MBB4694614.1"/>
    <property type="molecule type" value="Genomic_DNA"/>
</dbReference>
<organism evidence="1 2">
    <name type="scientific">Paractinoplanes abujensis</name>
    <dbReference type="NCBI Taxonomy" id="882441"/>
    <lineage>
        <taxon>Bacteria</taxon>
        <taxon>Bacillati</taxon>
        <taxon>Actinomycetota</taxon>
        <taxon>Actinomycetes</taxon>
        <taxon>Micromonosporales</taxon>
        <taxon>Micromonosporaceae</taxon>
        <taxon>Paractinoplanes</taxon>
    </lineage>
</organism>
<name>A0A7W7G3F4_9ACTN</name>
<sequence>MKRALARPALTVGDTVAALTVGARRNGAGTAMAFYPCVDLTIGA</sequence>
<evidence type="ECO:0000313" key="1">
    <source>
        <dbReference type="EMBL" id="MBB4694614.1"/>
    </source>
</evidence>
<accession>A0A7W7G3F4</accession>
<protein>
    <submittedName>
        <fullName evidence="1">Uncharacterized protein</fullName>
    </submittedName>
</protein>
<comment type="caution">
    <text evidence="1">The sequence shown here is derived from an EMBL/GenBank/DDBJ whole genome shotgun (WGS) entry which is preliminary data.</text>
</comment>
<dbReference type="AlphaFoldDB" id="A0A7W7G3F4"/>
<proteinExistence type="predicted"/>
<dbReference type="RefSeq" id="WP_260416573.1">
    <property type="nucleotide sequence ID" value="NZ_BOMC01000037.1"/>
</dbReference>
<evidence type="ECO:0000313" key="2">
    <source>
        <dbReference type="Proteomes" id="UP000542742"/>
    </source>
</evidence>